<accession>A0A1H1TEJ3</accession>
<feature type="region of interest" description="Disordered" evidence="2">
    <location>
        <begin position="582"/>
        <end position="614"/>
    </location>
</feature>
<dbReference type="InterPro" id="IPR029016">
    <property type="entry name" value="GAF-like_dom_sf"/>
</dbReference>
<evidence type="ECO:0000256" key="2">
    <source>
        <dbReference type="SAM" id="MobiDB-lite"/>
    </source>
</evidence>
<dbReference type="InterPro" id="IPR011712">
    <property type="entry name" value="Sig_transdc_His_kin_sub3_dim/P"/>
</dbReference>
<reference evidence="4 5" key="1">
    <citation type="submission" date="2016-10" db="EMBL/GenBank/DDBJ databases">
        <authorList>
            <person name="de Groot N.N."/>
        </authorList>
    </citation>
    <scope>NUCLEOTIDE SEQUENCE [LARGE SCALE GENOMIC DNA]</scope>
    <source>
        <strain evidence="4 5">DSM 22024</strain>
    </source>
</reference>
<dbReference type="RefSeq" id="WP_092654433.1">
    <property type="nucleotide sequence ID" value="NZ_LT629732.1"/>
</dbReference>
<dbReference type="GO" id="GO:0000155">
    <property type="term" value="F:phosphorelay sensor kinase activity"/>
    <property type="evidence" value="ECO:0007669"/>
    <property type="project" value="InterPro"/>
</dbReference>
<dbReference type="InterPro" id="IPR003018">
    <property type="entry name" value="GAF"/>
</dbReference>
<dbReference type="EMBL" id="LT629732">
    <property type="protein sequence ID" value="SDS58598.1"/>
    <property type="molecule type" value="Genomic_DNA"/>
</dbReference>
<dbReference type="GO" id="GO:0016020">
    <property type="term" value="C:membrane"/>
    <property type="evidence" value="ECO:0007669"/>
    <property type="project" value="InterPro"/>
</dbReference>
<dbReference type="OrthoDB" id="3800829at2"/>
<proteinExistence type="predicted"/>
<feature type="compositionally biased region" description="Basic and acidic residues" evidence="2">
    <location>
        <begin position="584"/>
        <end position="608"/>
    </location>
</feature>
<evidence type="ECO:0000313" key="5">
    <source>
        <dbReference type="Proteomes" id="UP000198983"/>
    </source>
</evidence>
<evidence type="ECO:0000256" key="1">
    <source>
        <dbReference type="ARBA" id="ARBA00022801"/>
    </source>
</evidence>
<keyword evidence="5" id="KW-1185">Reference proteome</keyword>
<dbReference type="Pfam" id="PF13185">
    <property type="entry name" value="GAF_2"/>
    <property type="match status" value="3"/>
</dbReference>
<feature type="domain" description="GAF" evidence="3">
    <location>
        <begin position="191"/>
        <end position="343"/>
    </location>
</feature>
<dbReference type="STRING" id="117157.SAMN04489717_3168"/>
<dbReference type="AlphaFoldDB" id="A0A1H1TEJ3"/>
<dbReference type="GO" id="GO:0016791">
    <property type="term" value="F:phosphatase activity"/>
    <property type="evidence" value="ECO:0007669"/>
    <property type="project" value="TreeGrafter"/>
</dbReference>
<organism evidence="4 5">
    <name type="scientific">Actinopolymorpha singaporensis</name>
    <dbReference type="NCBI Taxonomy" id="117157"/>
    <lineage>
        <taxon>Bacteria</taxon>
        <taxon>Bacillati</taxon>
        <taxon>Actinomycetota</taxon>
        <taxon>Actinomycetes</taxon>
        <taxon>Propionibacteriales</taxon>
        <taxon>Actinopolymorphaceae</taxon>
        <taxon>Actinopolymorpha</taxon>
    </lineage>
</organism>
<dbReference type="Proteomes" id="UP000198983">
    <property type="component" value="Chromosome I"/>
</dbReference>
<dbReference type="SUPFAM" id="SSF55781">
    <property type="entry name" value="GAF domain-like"/>
    <property type="match status" value="3"/>
</dbReference>
<dbReference type="Gene3D" id="3.30.450.40">
    <property type="match status" value="3"/>
</dbReference>
<dbReference type="Pfam" id="PF07730">
    <property type="entry name" value="HisKA_3"/>
    <property type="match status" value="1"/>
</dbReference>
<sequence length="614" mass="66941">MASNADRFGPASPSSPGTEDTGQELTETLQRIISSACDLMSARCGALLVTESDWNVREFVTCGLTDEESSEVAELPRLHGLLELLLESDRPIRLNSLRDHPAARHLPSHDLASTLLAVPVHLRDAPYGHLYLADKKDGQEFTATDEQTAVSLARAAALAIENFRLLGQQQRRQRWLEVCSELTAMLLDEVDLAATTRLATRRFREISGAEYAAVILVDPADPGRLVYQAVTGLGDLPLPGTSVPRRGLAAAVLDSGEPIVTDHLLDDPRFDPGPDPQEDLSVLGLTMVLPLGGSGELVGVLFVGWRRDSPAARVAAREGELVRTFANHTALVLLRVRAQEARSRRERWLEAAAEMARLLLGEVDRDEAMRLLVDHLREVSGADVAGVLLADPIDPGSVFVVVFEGGGLVPAPPDLRIPRAGLLARVLDSGEPVVSDDYPNELGHDPPPAWQKALASVGLGMMLPLTTDGEVLGTLFVAWRRGSPDAPLAREEVVEVQIFADLAALALQRVRTQGDREHLAVLEERDRIAHEMRDVIVQQLFGVSLRLRSAGGLSSEPVVRQRLSDVLDDLDRTSRQVRSAIFGGDDHDHDHDHDHDLHDIHDRYDGHRSPGNGD</sequence>
<feature type="region of interest" description="Disordered" evidence="2">
    <location>
        <begin position="1"/>
        <end position="23"/>
    </location>
</feature>
<evidence type="ECO:0000313" key="4">
    <source>
        <dbReference type="EMBL" id="SDS58598.1"/>
    </source>
</evidence>
<gene>
    <name evidence="4" type="ORF">SAMN04489717_3168</name>
</gene>
<feature type="domain" description="GAF" evidence="3">
    <location>
        <begin position="24"/>
        <end position="170"/>
    </location>
</feature>
<protein>
    <submittedName>
        <fullName evidence="4">GAF domain-containing protein</fullName>
    </submittedName>
</protein>
<keyword evidence="1" id="KW-0378">Hydrolase</keyword>
<dbReference type="GO" id="GO:0046983">
    <property type="term" value="F:protein dimerization activity"/>
    <property type="evidence" value="ECO:0007669"/>
    <property type="project" value="InterPro"/>
</dbReference>
<feature type="domain" description="GAF" evidence="3">
    <location>
        <begin position="364"/>
        <end position="517"/>
    </location>
</feature>
<dbReference type="PANTHER" id="PTHR43156:SF2">
    <property type="entry name" value="STAGE II SPORULATION PROTEIN E"/>
    <property type="match status" value="1"/>
</dbReference>
<name>A0A1H1TEJ3_9ACTN</name>
<dbReference type="PANTHER" id="PTHR43156">
    <property type="entry name" value="STAGE II SPORULATION PROTEIN E-RELATED"/>
    <property type="match status" value="1"/>
</dbReference>
<feature type="compositionally biased region" description="Polar residues" evidence="2">
    <location>
        <begin position="12"/>
        <end position="23"/>
    </location>
</feature>
<dbReference type="InterPro" id="IPR052016">
    <property type="entry name" value="Bact_Sigma-Reg"/>
</dbReference>
<dbReference type="SMART" id="SM00065">
    <property type="entry name" value="GAF"/>
    <property type="match status" value="3"/>
</dbReference>
<evidence type="ECO:0000259" key="3">
    <source>
        <dbReference type="SMART" id="SM00065"/>
    </source>
</evidence>
<dbReference type="Gene3D" id="1.20.5.1930">
    <property type="match status" value="1"/>
</dbReference>